<name>A0A4Q9NUU0_9APHY</name>
<organism evidence="2">
    <name type="scientific">Dichomitus squalens</name>
    <dbReference type="NCBI Taxonomy" id="114155"/>
    <lineage>
        <taxon>Eukaryota</taxon>
        <taxon>Fungi</taxon>
        <taxon>Dikarya</taxon>
        <taxon>Basidiomycota</taxon>
        <taxon>Agaricomycotina</taxon>
        <taxon>Agaricomycetes</taxon>
        <taxon>Polyporales</taxon>
        <taxon>Polyporaceae</taxon>
        <taxon>Dichomitus</taxon>
    </lineage>
</organism>
<evidence type="ECO:0000313" key="3">
    <source>
        <dbReference type="EMBL" id="TBU56697.1"/>
    </source>
</evidence>
<feature type="domain" description="DUF6699" evidence="1">
    <location>
        <begin position="16"/>
        <end position="135"/>
    </location>
</feature>
<dbReference type="EMBL" id="ML145147">
    <property type="protein sequence ID" value="TBU56697.1"/>
    <property type="molecule type" value="Genomic_DNA"/>
</dbReference>
<sequence>MAKRITAREVVVRNIRDKLKEVATHPPTSRVTIAYNTAVPELLNHWGPIVVDKGEGGTVTVGDILDAVFDFFQVPLTYAEGYELPREHSAEFSRMSLAFHKRCRDYPAIPEKTYEGGMLRVDALTDRYKWWGMWVQWNPDGSWYLNLGTDLKRRPR</sequence>
<keyword evidence="4" id="KW-1185">Reference proteome</keyword>
<dbReference type="AlphaFoldDB" id="A0A4Q9NUU0"/>
<dbReference type="InterPro" id="IPR046522">
    <property type="entry name" value="DUF6699"/>
</dbReference>
<gene>
    <name evidence="3" type="ORF">BD310DRAFT_823178</name>
    <name evidence="2" type="ORF">BD311DRAFT_669625</name>
</gene>
<evidence type="ECO:0000313" key="2">
    <source>
        <dbReference type="EMBL" id="TBU25430.1"/>
    </source>
</evidence>
<accession>A0A4Q9NUU0</accession>
<evidence type="ECO:0000259" key="1">
    <source>
        <dbReference type="Pfam" id="PF20415"/>
    </source>
</evidence>
<dbReference type="Pfam" id="PF20415">
    <property type="entry name" value="DUF6699"/>
    <property type="match status" value="1"/>
</dbReference>
<evidence type="ECO:0000313" key="4">
    <source>
        <dbReference type="Proteomes" id="UP000292082"/>
    </source>
</evidence>
<reference evidence="2 4" key="1">
    <citation type="submission" date="2019-01" db="EMBL/GenBank/DDBJ databases">
        <title>Draft genome sequences of three monokaryotic isolates of the white-rot basidiomycete fungus Dichomitus squalens.</title>
        <authorList>
            <consortium name="DOE Joint Genome Institute"/>
            <person name="Lopez S.C."/>
            <person name="Andreopoulos B."/>
            <person name="Pangilinan J."/>
            <person name="Lipzen A."/>
            <person name="Riley R."/>
            <person name="Ahrendt S."/>
            <person name="Ng V."/>
            <person name="Barry K."/>
            <person name="Daum C."/>
            <person name="Grigoriev I.V."/>
            <person name="Hilden K.S."/>
            <person name="Makela M.R."/>
            <person name="de Vries R.P."/>
        </authorList>
    </citation>
    <scope>NUCLEOTIDE SEQUENCE [LARGE SCALE GENOMIC DNA]</scope>
    <source>
        <strain evidence="3 4">CBS 464.89</strain>
        <strain evidence="2">OM18370.1</strain>
    </source>
</reference>
<proteinExistence type="predicted"/>
<dbReference type="Proteomes" id="UP000292957">
    <property type="component" value="Unassembled WGS sequence"/>
</dbReference>
<protein>
    <recommendedName>
        <fullName evidence="1">DUF6699 domain-containing protein</fullName>
    </recommendedName>
</protein>
<dbReference type="Proteomes" id="UP000292082">
    <property type="component" value="Unassembled WGS sequence"/>
</dbReference>
<dbReference type="EMBL" id="ML143461">
    <property type="protein sequence ID" value="TBU25430.1"/>
    <property type="molecule type" value="Genomic_DNA"/>
</dbReference>
<dbReference type="OrthoDB" id="3241567at2759"/>